<dbReference type="AlphaFoldDB" id="A0A5P8VVL7"/>
<proteinExistence type="predicted"/>
<organism evidence="1 2">
    <name type="scientific">Nostoc sphaeroides CCNUC1</name>
    <dbReference type="NCBI Taxonomy" id="2653204"/>
    <lineage>
        <taxon>Bacteria</taxon>
        <taxon>Bacillati</taxon>
        <taxon>Cyanobacteriota</taxon>
        <taxon>Cyanophyceae</taxon>
        <taxon>Nostocales</taxon>
        <taxon>Nostocaceae</taxon>
        <taxon>Nostoc</taxon>
    </lineage>
</organism>
<evidence type="ECO:0000313" key="1">
    <source>
        <dbReference type="EMBL" id="QFS44463.1"/>
    </source>
</evidence>
<gene>
    <name evidence="1" type="ORF">GXM_01938</name>
</gene>
<dbReference type="Proteomes" id="UP000326678">
    <property type="component" value="Chromosome Gxm1"/>
</dbReference>
<reference evidence="1 2" key="1">
    <citation type="submission" date="2019-10" db="EMBL/GenBank/DDBJ databases">
        <title>Genomic and transcriptomic insights into the perfect genentic adaptation of a filamentous nitrogen-fixing cyanobacterium to rice fields.</title>
        <authorList>
            <person name="Chen Z."/>
        </authorList>
    </citation>
    <scope>NUCLEOTIDE SEQUENCE [LARGE SCALE GENOMIC DNA]</scope>
    <source>
        <strain evidence="1">CCNUC1</strain>
    </source>
</reference>
<dbReference type="EMBL" id="CP045226">
    <property type="protein sequence ID" value="QFS44463.1"/>
    <property type="molecule type" value="Genomic_DNA"/>
</dbReference>
<accession>A0A5P8VVL7</accession>
<evidence type="ECO:0000313" key="2">
    <source>
        <dbReference type="Proteomes" id="UP000326678"/>
    </source>
</evidence>
<sequence>MYAPTANSFVAKILEKVLNGKLFKSLSSISLFAQKQATQSFSSQILHLFLSSVRKSYKTHPPTRYSALSDKTLIFLGVKVSFLR</sequence>
<name>A0A5P8VVL7_9NOSO</name>
<protein>
    <submittedName>
        <fullName evidence="1">Uncharacterized protein</fullName>
    </submittedName>
</protein>
<keyword evidence="2" id="KW-1185">Reference proteome</keyword>
<dbReference type="KEGG" id="nsh:GXM_01938"/>